<name>A0A921SSB1_9FIRM</name>
<dbReference type="Proteomes" id="UP000760668">
    <property type="component" value="Unassembled WGS sequence"/>
</dbReference>
<evidence type="ECO:0000313" key="3">
    <source>
        <dbReference type="Proteomes" id="UP000760668"/>
    </source>
</evidence>
<reference evidence="2" key="2">
    <citation type="submission" date="2021-09" db="EMBL/GenBank/DDBJ databases">
        <authorList>
            <person name="Gilroy R."/>
        </authorList>
    </citation>
    <scope>NUCLEOTIDE SEQUENCE</scope>
    <source>
        <strain evidence="2">CHK179-5677</strain>
    </source>
</reference>
<proteinExistence type="predicted"/>
<gene>
    <name evidence="2" type="ORF">K8V01_06685</name>
</gene>
<comment type="caution">
    <text evidence="2">The sequence shown here is derived from an EMBL/GenBank/DDBJ whole genome shotgun (WGS) entry which is preliminary data.</text>
</comment>
<evidence type="ECO:0000256" key="1">
    <source>
        <dbReference type="SAM" id="SignalP"/>
    </source>
</evidence>
<keyword evidence="1" id="KW-0732">Signal</keyword>
<reference evidence="2" key="1">
    <citation type="journal article" date="2021" name="PeerJ">
        <title>Extensive microbial diversity within the chicken gut microbiome revealed by metagenomics and culture.</title>
        <authorList>
            <person name="Gilroy R."/>
            <person name="Ravi A."/>
            <person name="Getino M."/>
            <person name="Pursley I."/>
            <person name="Horton D.L."/>
            <person name="Alikhan N.F."/>
            <person name="Baker D."/>
            <person name="Gharbi K."/>
            <person name="Hall N."/>
            <person name="Watson M."/>
            <person name="Adriaenssens E.M."/>
            <person name="Foster-Nyarko E."/>
            <person name="Jarju S."/>
            <person name="Secka A."/>
            <person name="Antonio M."/>
            <person name="Oren A."/>
            <person name="Chaudhuri R.R."/>
            <person name="La Ragione R."/>
            <person name="Hildebrand F."/>
            <person name="Pallen M.J."/>
        </authorList>
    </citation>
    <scope>NUCLEOTIDE SEQUENCE</scope>
    <source>
        <strain evidence="2">CHK179-5677</strain>
    </source>
</reference>
<feature type="signal peptide" evidence="1">
    <location>
        <begin position="1"/>
        <end position="24"/>
    </location>
</feature>
<dbReference type="RefSeq" id="WP_294532328.1">
    <property type="nucleotide sequence ID" value="NZ_DYUC01000064.1"/>
</dbReference>
<feature type="chain" id="PRO_5038614332" description="Tat pathway signal sequence domain protein" evidence="1">
    <location>
        <begin position="25"/>
        <end position="66"/>
    </location>
</feature>
<evidence type="ECO:0008006" key="4">
    <source>
        <dbReference type="Google" id="ProtNLM"/>
    </source>
</evidence>
<accession>A0A921SSB1</accession>
<dbReference type="EMBL" id="DYUC01000064">
    <property type="protein sequence ID" value="HJG86690.1"/>
    <property type="molecule type" value="Genomic_DNA"/>
</dbReference>
<evidence type="ECO:0000313" key="2">
    <source>
        <dbReference type="EMBL" id="HJG86690.1"/>
    </source>
</evidence>
<organism evidence="2 3">
    <name type="scientific">Pseudoflavonifractor capillosus</name>
    <dbReference type="NCBI Taxonomy" id="106588"/>
    <lineage>
        <taxon>Bacteria</taxon>
        <taxon>Bacillati</taxon>
        <taxon>Bacillota</taxon>
        <taxon>Clostridia</taxon>
        <taxon>Eubacteriales</taxon>
        <taxon>Oscillospiraceae</taxon>
        <taxon>Pseudoflavonifractor</taxon>
    </lineage>
</organism>
<dbReference type="AlphaFoldDB" id="A0A921SSB1"/>
<sequence>MKLFLVRRKILAALACVLAAAAMFYVVNHPAVVGVSATTRQLPIYCVQRDQKMVSISFDAAWGDVR</sequence>
<protein>
    <recommendedName>
        <fullName evidence="4">Tat pathway signal sequence domain protein</fullName>
    </recommendedName>
</protein>